<feature type="region of interest" description="Disordered" evidence="1">
    <location>
        <begin position="77"/>
        <end position="96"/>
    </location>
</feature>
<geneLocation type="mitochondrion" evidence="2"/>
<evidence type="ECO:0000313" key="3">
    <source>
        <dbReference type="Proteomes" id="UP000290189"/>
    </source>
</evidence>
<name>A0A3P3YPX1_PLABS</name>
<proteinExistence type="predicted"/>
<dbReference type="AlphaFoldDB" id="A0A3P3YPX1"/>
<gene>
    <name evidence="2" type="ORF">PLBR_LOCUS9354</name>
</gene>
<protein>
    <submittedName>
        <fullName evidence="2">Uncharacterized protein</fullName>
    </submittedName>
</protein>
<dbReference type="EMBL" id="OVEO01000020">
    <property type="protein sequence ID" value="SPR02139.1"/>
    <property type="molecule type" value="Genomic_DNA"/>
</dbReference>
<sequence length="96" mass="11036">MYLHHAERHRSFLLSEGFLGHETCSWDCDMSGNYGLGDHRRQNVSRLRRFVRLLRSWVPCFVVLVARFVSHCSCMSSTSGSYPGSSGWHGFSELRP</sequence>
<organism evidence="2 3">
    <name type="scientific">Plasmodiophora brassicae</name>
    <name type="common">Clubroot disease agent</name>
    <dbReference type="NCBI Taxonomy" id="37360"/>
    <lineage>
        <taxon>Eukaryota</taxon>
        <taxon>Sar</taxon>
        <taxon>Rhizaria</taxon>
        <taxon>Endomyxa</taxon>
        <taxon>Phytomyxea</taxon>
        <taxon>Plasmodiophorida</taxon>
        <taxon>Plasmodiophoridae</taxon>
        <taxon>Plasmodiophora</taxon>
    </lineage>
</organism>
<keyword evidence="2" id="KW-0496">Mitochondrion</keyword>
<evidence type="ECO:0000256" key="1">
    <source>
        <dbReference type="SAM" id="MobiDB-lite"/>
    </source>
</evidence>
<accession>A0A3P3YPX1</accession>
<feature type="compositionally biased region" description="Low complexity" evidence="1">
    <location>
        <begin position="77"/>
        <end position="86"/>
    </location>
</feature>
<evidence type="ECO:0000313" key="2">
    <source>
        <dbReference type="EMBL" id="SPR02139.1"/>
    </source>
</evidence>
<dbReference type="Proteomes" id="UP000290189">
    <property type="component" value="Unassembled WGS sequence"/>
</dbReference>
<reference evidence="2 3" key="1">
    <citation type="submission" date="2018-03" db="EMBL/GenBank/DDBJ databases">
        <authorList>
            <person name="Fogelqvist J."/>
        </authorList>
    </citation>
    <scope>NUCLEOTIDE SEQUENCE [LARGE SCALE GENOMIC DNA]</scope>
</reference>